<evidence type="ECO:0000313" key="9">
    <source>
        <dbReference type="Ensembl" id="ENSAMXP00000033691.1"/>
    </source>
</evidence>
<dbReference type="GO" id="GO:0005615">
    <property type="term" value="C:extracellular space"/>
    <property type="evidence" value="ECO:0007669"/>
    <property type="project" value="UniProtKB-KW"/>
</dbReference>
<evidence type="ECO:0000256" key="4">
    <source>
        <dbReference type="ARBA" id="ARBA00022514"/>
    </source>
</evidence>
<dbReference type="Ensembl" id="ENSAMXT00000049474.1">
    <property type="protein sequence ID" value="ENSAMXP00000033691.1"/>
    <property type="gene ID" value="ENSAMXG00000029607.1"/>
</dbReference>
<proteinExistence type="inferred from homology"/>
<feature type="signal peptide" evidence="7">
    <location>
        <begin position="1"/>
        <end position="22"/>
    </location>
</feature>
<evidence type="ECO:0000313" key="10">
    <source>
        <dbReference type="Proteomes" id="UP000018467"/>
    </source>
</evidence>
<organism evidence="9 10">
    <name type="scientific">Astyanax mexicanus</name>
    <name type="common">Blind cave fish</name>
    <name type="synonym">Astyanax fasciatus mexicanus</name>
    <dbReference type="NCBI Taxonomy" id="7994"/>
    <lineage>
        <taxon>Eukaryota</taxon>
        <taxon>Metazoa</taxon>
        <taxon>Chordata</taxon>
        <taxon>Craniata</taxon>
        <taxon>Vertebrata</taxon>
        <taxon>Euteleostomi</taxon>
        <taxon>Actinopterygii</taxon>
        <taxon>Neopterygii</taxon>
        <taxon>Teleostei</taxon>
        <taxon>Ostariophysi</taxon>
        <taxon>Characiformes</taxon>
        <taxon>Characoidei</taxon>
        <taxon>Acestrorhamphidae</taxon>
        <taxon>Acestrorhamphinae</taxon>
        <taxon>Astyanax</taxon>
    </lineage>
</organism>
<dbReference type="GeneTree" id="ENSGT01120000272426"/>
<reference evidence="9" key="4">
    <citation type="submission" date="2025-09" db="UniProtKB">
        <authorList>
            <consortium name="Ensembl"/>
        </authorList>
    </citation>
    <scope>IDENTIFICATION</scope>
</reference>
<dbReference type="PANTHER" id="PTHR12015">
    <property type="entry name" value="SMALL INDUCIBLE CYTOKINE A"/>
    <property type="match status" value="1"/>
</dbReference>
<dbReference type="Pfam" id="PF00048">
    <property type="entry name" value="IL8"/>
    <property type="match status" value="1"/>
</dbReference>
<evidence type="ECO:0000256" key="6">
    <source>
        <dbReference type="ARBA" id="ARBA00022729"/>
    </source>
</evidence>
<reference evidence="9" key="3">
    <citation type="submission" date="2025-08" db="UniProtKB">
        <authorList>
            <consortium name="Ensembl"/>
        </authorList>
    </citation>
    <scope>IDENTIFICATION</scope>
</reference>
<dbReference type="InterPro" id="IPR008105">
    <property type="entry name" value="Chemokine_XCL1/XCL2"/>
</dbReference>
<dbReference type="FunFam" id="2.40.50.40:FF:000002">
    <property type="entry name" value="C-C motif chemokine"/>
    <property type="match status" value="1"/>
</dbReference>
<dbReference type="InParanoid" id="A0A3B1IVF8"/>
<dbReference type="GO" id="GO:0006955">
    <property type="term" value="P:immune response"/>
    <property type="evidence" value="ECO:0007669"/>
    <property type="project" value="InterPro"/>
</dbReference>
<dbReference type="PRINTS" id="PR01731">
    <property type="entry name" value="LYMPHOTACTIN"/>
</dbReference>
<feature type="domain" description="Chemokine interleukin-8-like" evidence="8">
    <location>
        <begin position="34"/>
        <end position="92"/>
    </location>
</feature>
<keyword evidence="4" id="KW-0202">Cytokine</keyword>
<comment type="similarity">
    <text evidence="3">Belongs to the intercrine beta (chemokine CC) family.</text>
</comment>
<feature type="chain" id="PRO_5017458388" description="Chemokine interleukin-8-like domain-containing protein" evidence="7">
    <location>
        <begin position="23"/>
        <end position="97"/>
    </location>
</feature>
<reference evidence="10" key="2">
    <citation type="journal article" date="2014" name="Nat. Commun.">
        <title>The cavefish genome reveals candidate genes for eye loss.</title>
        <authorList>
            <person name="McGaugh S.E."/>
            <person name="Gross J.B."/>
            <person name="Aken B."/>
            <person name="Blin M."/>
            <person name="Borowsky R."/>
            <person name="Chalopin D."/>
            <person name="Hinaux H."/>
            <person name="Jeffery W.R."/>
            <person name="Keene A."/>
            <person name="Ma L."/>
            <person name="Minx P."/>
            <person name="Murphy D."/>
            <person name="O'Quin K.E."/>
            <person name="Retaux S."/>
            <person name="Rohner N."/>
            <person name="Searle S.M."/>
            <person name="Stahl B.A."/>
            <person name="Tabin C."/>
            <person name="Volff J.N."/>
            <person name="Yoshizawa M."/>
            <person name="Warren W.C."/>
        </authorList>
    </citation>
    <scope>NUCLEOTIDE SEQUENCE [LARGE SCALE GENOMIC DNA]</scope>
    <source>
        <strain evidence="10">female</strain>
    </source>
</reference>
<dbReference type="SUPFAM" id="SSF54117">
    <property type="entry name" value="Interleukin 8-like chemokines"/>
    <property type="match status" value="1"/>
</dbReference>
<sequence>MKILLILIMLLFICDIMMYVHALCLISAAPAVNQPDCCFKLTTMRIPQKMVKSYTQTSSDCALKAIVITTVKGRKFCVDPAAKWVSSHLKSLKNRTQ</sequence>
<protein>
    <recommendedName>
        <fullName evidence="8">Chemokine interleukin-8-like domain-containing protein</fullName>
    </recommendedName>
</protein>
<evidence type="ECO:0000256" key="1">
    <source>
        <dbReference type="ARBA" id="ARBA00004613"/>
    </source>
</evidence>
<evidence type="ECO:0000259" key="8">
    <source>
        <dbReference type="SMART" id="SM00199"/>
    </source>
</evidence>
<comment type="subcellular location">
    <subcellularLocation>
        <location evidence="1">Secreted</location>
    </subcellularLocation>
</comment>
<dbReference type="SMART" id="SM00199">
    <property type="entry name" value="SCY"/>
    <property type="match status" value="1"/>
</dbReference>
<keyword evidence="6 7" id="KW-0732">Signal</keyword>
<dbReference type="CDD" id="cd00272">
    <property type="entry name" value="Chemokine_CC"/>
    <property type="match status" value="1"/>
</dbReference>
<keyword evidence="5" id="KW-0964">Secreted</keyword>
<accession>A0A3B1IVF8</accession>
<evidence type="ECO:0000256" key="3">
    <source>
        <dbReference type="ARBA" id="ARBA00010868"/>
    </source>
</evidence>
<dbReference type="Gene3D" id="2.40.50.40">
    <property type="match status" value="1"/>
</dbReference>
<dbReference type="Proteomes" id="UP000018467">
    <property type="component" value="Unassembled WGS sequence"/>
</dbReference>
<dbReference type="InterPro" id="IPR001811">
    <property type="entry name" value="Chemokine_IL8-like_dom"/>
</dbReference>
<evidence type="ECO:0000256" key="2">
    <source>
        <dbReference type="ARBA" id="ARBA00006894"/>
    </source>
</evidence>
<evidence type="ECO:0000256" key="5">
    <source>
        <dbReference type="ARBA" id="ARBA00022525"/>
    </source>
</evidence>
<dbReference type="GO" id="GO:0008009">
    <property type="term" value="F:chemokine activity"/>
    <property type="evidence" value="ECO:0007669"/>
    <property type="project" value="InterPro"/>
</dbReference>
<dbReference type="PANTHER" id="PTHR12015:SF183">
    <property type="entry name" value="C-C MOTIF CHEMOKINE 3"/>
    <property type="match status" value="1"/>
</dbReference>
<reference evidence="10" key="1">
    <citation type="submission" date="2013-03" db="EMBL/GenBank/DDBJ databases">
        <authorList>
            <person name="Jeffery W."/>
            <person name="Warren W."/>
            <person name="Wilson R.K."/>
        </authorList>
    </citation>
    <scope>NUCLEOTIDE SEQUENCE</scope>
    <source>
        <strain evidence="10">female</strain>
    </source>
</reference>
<dbReference type="InterPro" id="IPR036048">
    <property type="entry name" value="Interleukin_8-like_sf"/>
</dbReference>
<keyword evidence="10" id="KW-1185">Reference proteome</keyword>
<dbReference type="AlphaFoldDB" id="A0A3B1IVF8"/>
<evidence type="ECO:0000256" key="7">
    <source>
        <dbReference type="SAM" id="SignalP"/>
    </source>
</evidence>
<comment type="similarity">
    <text evidence="2">Belongs to the intercrine gamma family.</text>
</comment>
<name>A0A3B1IVF8_ASTMX</name>
<dbReference type="InterPro" id="IPR039809">
    <property type="entry name" value="Chemokine_b/g/d"/>
</dbReference>